<dbReference type="EMBL" id="JAHYXK010000017">
    <property type="protein sequence ID" value="MBW7468633.1"/>
    <property type="molecule type" value="Genomic_DNA"/>
</dbReference>
<organism evidence="3 4">
    <name type="scientific">Pontibacter aydingkolensis</name>
    <dbReference type="NCBI Taxonomy" id="1911536"/>
    <lineage>
        <taxon>Bacteria</taxon>
        <taxon>Pseudomonadati</taxon>
        <taxon>Bacteroidota</taxon>
        <taxon>Cytophagia</taxon>
        <taxon>Cytophagales</taxon>
        <taxon>Hymenobacteraceae</taxon>
        <taxon>Pontibacter</taxon>
    </lineage>
</organism>
<feature type="signal peptide" evidence="1">
    <location>
        <begin position="1"/>
        <end position="33"/>
    </location>
</feature>
<reference evidence="3 4" key="1">
    <citation type="journal article" date="2016" name="Int. J. Syst. Evol. Microbiol.">
        <title>Pontibacter aydingkolensis sp. nov., isolated from soil of a salt lake.</title>
        <authorList>
            <person name="Osman G."/>
            <person name="Zhang T."/>
            <person name="Lou K."/>
            <person name="Gao Y."/>
            <person name="Chang W."/>
            <person name="Lin Q."/>
            <person name="Yang H.M."/>
            <person name="Huo X.D."/>
            <person name="Wang N."/>
        </authorList>
    </citation>
    <scope>NUCLEOTIDE SEQUENCE [LARGE SCALE GENOMIC DNA]</scope>
    <source>
        <strain evidence="3 4">KACC 19255</strain>
    </source>
</reference>
<feature type="chain" id="PRO_5045600580" description="DUF6438 domain-containing protein" evidence="1">
    <location>
        <begin position="34"/>
        <end position="172"/>
    </location>
</feature>
<evidence type="ECO:0000256" key="1">
    <source>
        <dbReference type="SAM" id="SignalP"/>
    </source>
</evidence>
<evidence type="ECO:0000313" key="4">
    <source>
        <dbReference type="Proteomes" id="UP000813018"/>
    </source>
</evidence>
<name>A0ABS7CXN7_9BACT</name>
<accession>A0ABS7CXN7</accession>
<feature type="domain" description="DUF6438" evidence="2">
    <location>
        <begin position="47"/>
        <end position="159"/>
    </location>
</feature>
<dbReference type="PROSITE" id="PS51257">
    <property type="entry name" value="PROKAR_LIPOPROTEIN"/>
    <property type="match status" value="1"/>
</dbReference>
<keyword evidence="4" id="KW-1185">Reference proteome</keyword>
<dbReference type="Pfam" id="PF20033">
    <property type="entry name" value="DUF6438"/>
    <property type="match status" value="1"/>
</dbReference>
<dbReference type="RefSeq" id="WP_219878508.1">
    <property type="nucleotide sequence ID" value="NZ_JAHYXK010000017.1"/>
</dbReference>
<evidence type="ECO:0000313" key="3">
    <source>
        <dbReference type="EMBL" id="MBW7468633.1"/>
    </source>
</evidence>
<sequence length="172" mass="19435">MLRTRLFNITKQLMSFILLLFASMALGSCISQASCQTSNSSQPALPLLQFQKAPCYGPCPSYEANIMHDGSITLISWGNIGIPEDDTVQLCLPKPELQQLKRDIAALNYTSLQDSYLTQWTDRPSTYLTFYEKGKAIKRVKHQEGGPESLITFQKELHQKIMHLVKQKAEQP</sequence>
<evidence type="ECO:0000259" key="2">
    <source>
        <dbReference type="Pfam" id="PF20033"/>
    </source>
</evidence>
<gene>
    <name evidence="3" type="ORF">K0O23_16270</name>
</gene>
<dbReference type="InterPro" id="IPR045497">
    <property type="entry name" value="DUF6438"/>
</dbReference>
<proteinExistence type="predicted"/>
<dbReference type="Proteomes" id="UP000813018">
    <property type="component" value="Unassembled WGS sequence"/>
</dbReference>
<keyword evidence="1" id="KW-0732">Signal</keyword>
<protein>
    <recommendedName>
        <fullName evidence="2">DUF6438 domain-containing protein</fullName>
    </recommendedName>
</protein>
<comment type="caution">
    <text evidence="3">The sequence shown here is derived from an EMBL/GenBank/DDBJ whole genome shotgun (WGS) entry which is preliminary data.</text>
</comment>